<dbReference type="OMA" id="KYCSARC"/>
<evidence type="ECO:0000313" key="3">
    <source>
        <dbReference type="Proteomes" id="UP000030854"/>
    </source>
</evidence>
<dbReference type="HOGENOM" id="CLU_070881_0_0_1"/>
<dbReference type="EMBL" id="JNVN01002100">
    <property type="protein sequence ID" value="KHJ32418.1"/>
    <property type="molecule type" value="Genomic_DNA"/>
</dbReference>
<feature type="region of interest" description="Disordered" evidence="1">
    <location>
        <begin position="210"/>
        <end position="242"/>
    </location>
</feature>
<name>A0A0B1P2A4_UNCNE</name>
<dbReference type="AlphaFoldDB" id="A0A0B1P2A4"/>
<keyword evidence="3" id="KW-1185">Reference proteome</keyword>
<evidence type="ECO:0000313" key="2">
    <source>
        <dbReference type="EMBL" id="KHJ32418.1"/>
    </source>
</evidence>
<comment type="caution">
    <text evidence="2">The sequence shown here is derived from an EMBL/GenBank/DDBJ whole genome shotgun (WGS) entry which is preliminary data.</text>
</comment>
<sequence>MDYRTRPSKHGKIPPPFYLTAAGRNLIYCHTCGRVITPRKGHTTAHNIPPPVKYCSDRCRRNKPKLIDRQIEDAFLALLQDNLQEYTVKYKTKETHVDKDLEMGTRNSEKRYQKKGEHRKIVWCSQIQALVFRHQLDYDNKKKNDPISCKKDDQKWQSIDMENKNLDINQTQDGFSEAEKSKQGRQRAEEREMVRRVARRGVVFGFTIKDDRPQSQGKENVFTESKRSNGLSNELSNGKGLVQNGSRETIRMCEAVMAPDLIVVEPSFAKGDWGIRWREENP</sequence>
<protein>
    <submittedName>
        <fullName evidence="2">Uncharacterized protein</fullName>
    </submittedName>
</protein>
<proteinExistence type="predicted"/>
<evidence type="ECO:0000256" key="1">
    <source>
        <dbReference type="SAM" id="MobiDB-lite"/>
    </source>
</evidence>
<organism evidence="2 3">
    <name type="scientific">Uncinula necator</name>
    <name type="common">Grape powdery mildew</name>
    <dbReference type="NCBI Taxonomy" id="52586"/>
    <lineage>
        <taxon>Eukaryota</taxon>
        <taxon>Fungi</taxon>
        <taxon>Dikarya</taxon>
        <taxon>Ascomycota</taxon>
        <taxon>Pezizomycotina</taxon>
        <taxon>Leotiomycetes</taxon>
        <taxon>Erysiphales</taxon>
        <taxon>Erysiphaceae</taxon>
        <taxon>Erysiphe</taxon>
    </lineage>
</organism>
<feature type="region of interest" description="Disordered" evidence="1">
    <location>
        <begin position="170"/>
        <end position="192"/>
    </location>
</feature>
<reference evidence="2 3" key="1">
    <citation type="journal article" date="2014" name="BMC Genomics">
        <title>Adaptive genomic structural variation in the grape powdery mildew pathogen, Erysiphe necator.</title>
        <authorList>
            <person name="Jones L."/>
            <person name="Riaz S."/>
            <person name="Morales-Cruz A."/>
            <person name="Amrine K.C."/>
            <person name="McGuire B."/>
            <person name="Gubler W.D."/>
            <person name="Walker M.A."/>
            <person name="Cantu D."/>
        </authorList>
    </citation>
    <scope>NUCLEOTIDE SEQUENCE [LARGE SCALE GENOMIC DNA]</scope>
    <source>
        <strain evidence="3">c</strain>
    </source>
</reference>
<dbReference type="Proteomes" id="UP000030854">
    <property type="component" value="Unassembled WGS sequence"/>
</dbReference>
<feature type="compositionally biased region" description="Basic and acidic residues" evidence="1">
    <location>
        <begin position="177"/>
        <end position="192"/>
    </location>
</feature>
<gene>
    <name evidence="2" type="ORF">EV44_g5456</name>
</gene>
<accession>A0A0B1P2A4</accession>